<dbReference type="KEGG" id="ahel:Q31a_61650"/>
<dbReference type="InterPro" id="IPR023170">
    <property type="entry name" value="HhH_base_excis_C"/>
</dbReference>
<reference evidence="2 3" key="1">
    <citation type="submission" date="2019-02" db="EMBL/GenBank/DDBJ databases">
        <title>Deep-cultivation of Planctomycetes and their phenomic and genomic characterization uncovers novel biology.</title>
        <authorList>
            <person name="Wiegand S."/>
            <person name="Jogler M."/>
            <person name="Boedeker C."/>
            <person name="Pinto D."/>
            <person name="Vollmers J."/>
            <person name="Rivas-Marin E."/>
            <person name="Kohn T."/>
            <person name="Peeters S.H."/>
            <person name="Heuer A."/>
            <person name="Rast P."/>
            <person name="Oberbeckmann S."/>
            <person name="Bunk B."/>
            <person name="Jeske O."/>
            <person name="Meyerdierks A."/>
            <person name="Storesund J.E."/>
            <person name="Kallscheuer N."/>
            <person name="Luecker S."/>
            <person name="Lage O.M."/>
            <person name="Pohl T."/>
            <person name="Merkel B.J."/>
            <person name="Hornburger P."/>
            <person name="Mueller R.-W."/>
            <person name="Bruemmer F."/>
            <person name="Labrenz M."/>
            <person name="Spormann A.M."/>
            <person name="Op den Camp H."/>
            <person name="Overmann J."/>
            <person name="Amann R."/>
            <person name="Jetten M.S.M."/>
            <person name="Mascher T."/>
            <person name="Medema M.H."/>
            <person name="Devos D.P."/>
            <person name="Kaster A.-K."/>
            <person name="Ovreas L."/>
            <person name="Rohde M."/>
            <person name="Galperin M.Y."/>
            <person name="Jogler C."/>
        </authorList>
    </citation>
    <scope>NUCLEOTIDE SEQUENCE [LARGE SCALE GENOMIC DNA]</scope>
    <source>
        <strain evidence="2 3">Q31a</strain>
    </source>
</reference>
<organism evidence="2 3">
    <name type="scientific">Aureliella helgolandensis</name>
    <dbReference type="NCBI Taxonomy" id="2527968"/>
    <lineage>
        <taxon>Bacteria</taxon>
        <taxon>Pseudomonadati</taxon>
        <taxon>Planctomycetota</taxon>
        <taxon>Planctomycetia</taxon>
        <taxon>Pirellulales</taxon>
        <taxon>Pirellulaceae</taxon>
        <taxon>Aureliella</taxon>
    </lineage>
</organism>
<keyword evidence="3" id="KW-1185">Reference proteome</keyword>
<evidence type="ECO:0000313" key="3">
    <source>
        <dbReference type="Proteomes" id="UP000318017"/>
    </source>
</evidence>
<dbReference type="Proteomes" id="UP000318017">
    <property type="component" value="Chromosome"/>
</dbReference>
<evidence type="ECO:0000313" key="2">
    <source>
        <dbReference type="EMBL" id="QDV27772.1"/>
    </source>
</evidence>
<dbReference type="OrthoDB" id="268440at2"/>
<protein>
    <submittedName>
        <fullName evidence="2">Uncharacterized protein</fullName>
    </submittedName>
</protein>
<accession>A0A518GGP6</accession>
<dbReference type="RefSeq" id="WP_145085667.1">
    <property type="nucleotide sequence ID" value="NZ_CP036298.1"/>
</dbReference>
<name>A0A518GGP6_9BACT</name>
<dbReference type="Gene3D" id="1.10.1670.10">
    <property type="entry name" value="Helix-hairpin-Helix base-excision DNA repair enzymes (C-terminal)"/>
    <property type="match status" value="1"/>
</dbReference>
<gene>
    <name evidence="2" type="ORF">Q31a_61650</name>
</gene>
<dbReference type="EMBL" id="CP036298">
    <property type="protein sequence ID" value="QDV27772.1"/>
    <property type="molecule type" value="Genomic_DNA"/>
</dbReference>
<proteinExistence type="predicted"/>
<sequence length="301" mass="32209">MSAKNRGDRIQQLHKVVTKHYTAVPPAEDRSVLEHLVYACCLESATYEAADEAFNRLRECSSSDWNDVRVTTITELREYLHNLPNPAVAAQHIKKNLQSLFETRYSFDIDDMVKMNLGKAVQELENLGGVSKFVLGFVTQNALGGHAIPVNQSIMNILLATEIVNEAEAAKGQAPGLERTVPKTKGAAFASCLHQFAIAVAQGSDPKLTNAVLKECGATAARIDALDPKASSPPPSKPAKKKVAPKKAAAKEDSPTAEAASKPAAKPSSKKTAAKKPAAAKKATKEADSSATTKSSKRKPR</sequence>
<dbReference type="SUPFAM" id="SSF48150">
    <property type="entry name" value="DNA-glycosylase"/>
    <property type="match status" value="1"/>
</dbReference>
<dbReference type="GO" id="GO:0003824">
    <property type="term" value="F:catalytic activity"/>
    <property type="evidence" value="ECO:0007669"/>
    <property type="project" value="InterPro"/>
</dbReference>
<dbReference type="GO" id="GO:0006281">
    <property type="term" value="P:DNA repair"/>
    <property type="evidence" value="ECO:0007669"/>
    <property type="project" value="InterPro"/>
</dbReference>
<evidence type="ECO:0000256" key="1">
    <source>
        <dbReference type="SAM" id="MobiDB-lite"/>
    </source>
</evidence>
<dbReference type="Gene3D" id="1.10.340.30">
    <property type="entry name" value="Hypothetical protein, domain 2"/>
    <property type="match status" value="1"/>
</dbReference>
<dbReference type="InterPro" id="IPR011257">
    <property type="entry name" value="DNA_glycosylase"/>
</dbReference>
<dbReference type="AlphaFoldDB" id="A0A518GGP6"/>
<feature type="compositionally biased region" description="Low complexity" evidence="1">
    <location>
        <begin position="256"/>
        <end position="267"/>
    </location>
</feature>
<feature type="region of interest" description="Disordered" evidence="1">
    <location>
        <begin position="225"/>
        <end position="301"/>
    </location>
</feature>